<reference evidence="4 5" key="1">
    <citation type="submission" date="2024-04" db="EMBL/GenBank/DDBJ databases">
        <title>The reference genome of an endangered Asteraceae, Deinandra increscens subsp. villosa, native to the Central Coast of California.</title>
        <authorList>
            <person name="Guilliams M."/>
            <person name="Hasenstab-Lehman K."/>
            <person name="Meyer R."/>
            <person name="Mcevoy S."/>
        </authorList>
    </citation>
    <scope>NUCLEOTIDE SEQUENCE [LARGE SCALE GENOMIC DNA]</scope>
    <source>
        <tissue evidence="4">Leaf</tissue>
    </source>
</reference>
<dbReference type="InterPro" id="IPR029045">
    <property type="entry name" value="ClpP/crotonase-like_dom_sf"/>
</dbReference>
<dbReference type="EMBL" id="JBCNJP010000020">
    <property type="protein sequence ID" value="KAK9060639.1"/>
    <property type="molecule type" value="Genomic_DNA"/>
</dbReference>
<dbReference type="Pfam" id="PF16113">
    <property type="entry name" value="ECH_2"/>
    <property type="match status" value="1"/>
</dbReference>
<evidence type="ECO:0000313" key="5">
    <source>
        <dbReference type="Proteomes" id="UP001408789"/>
    </source>
</evidence>
<dbReference type="Proteomes" id="UP001408789">
    <property type="component" value="Unassembled WGS sequence"/>
</dbReference>
<dbReference type="AlphaFoldDB" id="A0AAP0CWP4"/>
<dbReference type="SUPFAM" id="SSF52096">
    <property type="entry name" value="ClpP/crotonase"/>
    <property type="match status" value="1"/>
</dbReference>
<evidence type="ECO:0000313" key="4">
    <source>
        <dbReference type="EMBL" id="KAK9060639.1"/>
    </source>
</evidence>
<comment type="similarity">
    <text evidence="2">Belongs to the enoyl-CoA hydratase/isomerase family.</text>
</comment>
<evidence type="ECO:0000259" key="3">
    <source>
        <dbReference type="Pfam" id="PF16113"/>
    </source>
</evidence>
<accession>A0AAP0CWP4</accession>
<dbReference type="PANTHER" id="PTHR43176:SF6">
    <property type="entry name" value="3-HYDROXYISOBUTYRYL-COA HYDROLASE"/>
    <property type="match status" value="1"/>
</dbReference>
<keyword evidence="1 2" id="KW-0378">Hydrolase</keyword>
<dbReference type="Gene3D" id="3.90.226.10">
    <property type="entry name" value="2-enoyl-CoA Hydratase, Chain A, domain 1"/>
    <property type="match status" value="1"/>
</dbReference>
<comment type="catalytic activity">
    <reaction evidence="2">
        <text>3-hydroxy-2-methylpropanoyl-CoA + H2O = 3-hydroxy-2-methylpropanoate + CoA + H(+)</text>
        <dbReference type="Rhea" id="RHEA:20888"/>
        <dbReference type="ChEBI" id="CHEBI:11805"/>
        <dbReference type="ChEBI" id="CHEBI:15377"/>
        <dbReference type="ChEBI" id="CHEBI:15378"/>
        <dbReference type="ChEBI" id="CHEBI:57287"/>
        <dbReference type="ChEBI" id="CHEBI:57340"/>
        <dbReference type="EC" id="3.1.2.4"/>
    </reaction>
</comment>
<name>A0AAP0CWP4_9ASTR</name>
<dbReference type="InterPro" id="IPR045004">
    <property type="entry name" value="ECH_dom"/>
</dbReference>
<comment type="pathway">
    <text evidence="2">Amino-acid degradation; L-valine degradation.</text>
</comment>
<dbReference type="PANTHER" id="PTHR43176">
    <property type="entry name" value="3-HYDROXYISOBUTYRYL-COA HYDROLASE-RELATED"/>
    <property type="match status" value="1"/>
</dbReference>
<sequence>MPRSLAATAEMPESRLHRWLGSNRRDRKAEVDGFAVALLPLAWIEVGPRRISRSTAEIAVVDGRSMTDRGGWICGGRYYRWLGTKWLLAGFLEITGARKVILNRPKKLNTLNYEMLRKMYQKLKEYENDITVKLIILKANGKVFCAGGDLTSAYIFVGLGHWSFGTSYYRKGFCLDYLLATYKKPSLAILDGHVMGGGVGISIHSTFRIVTENTVFAMPEVLIGLFPDVGASHFLSRLPGFFGEYIGLTGARLNGVEMLAFGLGTHFIPSKKVKAMENSLENLAASSDSLNIASMSMVINKFAEEVHLKPDSAYSRLDMVNQCFSGETCEEILSSLEHLAQKVEAKWVHEAISSMKSANPLGLKIFLKTIREGRSKNFKQCLETEYVGISHLLGRTIGNNFYEGSRAMLIDKDKKPQWVPSKLEDVTDEMVAKCLSKSFGDDDDWLPLQLPSRSKKTDVVASKL</sequence>
<evidence type="ECO:0000256" key="1">
    <source>
        <dbReference type="ARBA" id="ARBA00022801"/>
    </source>
</evidence>
<dbReference type="EC" id="3.1.2.4" evidence="2"/>
<comment type="caution">
    <text evidence="4">The sequence shown here is derived from an EMBL/GenBank/DDBJ whole genome shotgun (WGS) entry which is preliminary data.</text>
</comment>
<dbReference type="NCBIfam" id="NF004127">
    <property type="entry name" value="PRK05617.1"/>
    <property type="match status" value="1"/>
</dbReference>
<organism evidence="4 5">
    <name type="scientific">Deinandra increscens subsp. villosa</name>
    <dbReference type="NCBI Taxonomy" id="3103831"/>
    <lineage>
        <taxon>Eukaryota</taxon>
        <taxon>Viridiplantae</taxon>
        <taxon>Streptophyta</taxon>
        <taxon>Embryophyta</taxon>
        <taxon>Tracheophyta</taxon>
        <taxon>Spermatophyta</taxon>
        <taxon>Magnoliopsida</taxon>
        <taxon>eudicotyledons</taxon>
        <taxon>Gunneridae</taxon>
        <taxon>Pentapetalae</taxon>
        <taxon>asterids</taxon>
        <taxon>campanulids</taxon>
        <taxon>Asterales</taxon>
        <taxon>Asteraceae</taxon>
        <taxon>Asteroideae</taxon>
        <taxon>Heliantheae alliance</taxon>
        <taxon>Madieae</taxon>
        <taxon>Madiinae</taxon>
        <taxon>Deinandra</taxon>
    </lineage>
</organism>
<evidence type="ECO:0000256" key="2">
    <source>
        <dbReference type="RuleBase" id="RU369070"/>
    </source>
</evidence>
<dbReference type="InterPro" id="IPR032259">
    <property type="entry name" value="HIBYL-CoA-H"/>
</dbReference>
<dbReference type="CDD" id="cd06558">
    <property type="entry name" value="crotonase-like"/>
    <property type="match status" value="1"/>
</dbReference>
<dbReference type="GO" id="GO:0003860">
    <property type="term" value="F:3-hydroxyisobutyryl-CoA hydrolase activity"/>
    <property type="evidence" value="ECO:0007669"/>
    <property type="project" value="UniProtKB-UniRule"/>
</dbReference>
<comment type="function">
    <text evidence="2">Hydrolyzes 3-hydroxyisobutyryl-CoA (HIBYL-CoA), a saline catabolite. Has high activity toward isobutyryl-CoA. Could be an isobutyryl-CoA dehydrogenase that functions in valine catabolism.</text>
</comment>
<keyword evidence="5" id="KW-1185">Reference proteome</keyword>
<dbReference type="GO" id="GO:0006574">
    <property type="term" value="P:L-valine catabolic process"/>
    <property type="evidence" value="ECO:0007669"/>
    <property type="project" value="UniProtKB-UniRule"/>
</dbReference>
<gene>
    <name evidence="4" type="ORF">SSX86_021345</name>
</gene>
<feature type="domain" description="Enoyl-CoA hydratase/isomerase" evidence="3">
    <location>
        <begin position="98"/>
        <end position="434"/>
    </location>
</feature>
<proteinExistence type="inferred from homology"/>
<protein>
    <recommendedName>
        <fullName evidence="2">3-hydroxyisobutyryl-CoA hydrolase</fullName>
        <shortName evidence="2">HIB-CoA hydrolase</shortName>
        <shortName evidence="2">HIBYL-CoA-H</shortName>
        <ecNumber evidence="2">3.1.2.4</ecNumber>
    </recommendedName>
    <alternativeName>
        <fullName evidence="2">3-hydroxyisobutyryl-coenzyme A hydrolase</fullName>
    </alternativeName>
</protein>